<dbReference type="SUPFAM" id="SSF51445">
    <property type="entry name" value="(Trans)glycosidases"/>
    <property type="match status" value="1"/>
</dbReference>
<sequence length="651" mass="74829">MHTITFGVLWVLLLYFSSWVVALERVFLWPIPQRVVSGNVDLKLDSSFHIRGPDEIQDTIHRCMKTILADRWIPVQVPLDDSLQQSHFFNRNPYDKQHVFTSNGNTLSMLEVSIHDINAELELGVDESYTLDIPDKGSATLVAKTRWGALHGLETFSQLIQAYPSAIKDYDDQEEEQDIDTSMDNLFIPETPIHIEDAPAYPHRGLMLDTARNYYPVKDILRTIDGMAYNKMNVFHWHITDSQSFPLRLEKVPELAEHGAYILDQRRLVYSKKDVKRVIDYAHERGIRVIPEIDMPAHTGSWANSHKEIMTCAGRFFLDPDNKEAYAAQPTTGQLNPVLDETYALVGKVLNEVASLFPDAWFHGGGDEPVYKCWEQDAHVQHYMKTHNATGDDLLDKFLKREIEFIQQSGKIPVLWEDPVTINNLELKDVVLQVWRNPVQQAVKKGYKVIASHAQFWYLDCGHGGWTGNNTSYDEQVPPDIPDSLAEELERHQVKDNYRPQNWGGGGGDWCSPFKTWQRIYSYDMTFNLTQEEAKLVLGAEVALWSEQTDPVGMDTRLWPRSAAAAEVMWSDRYDDKGDKRDLGDAMLRIFDWRYRLVKRGIQAEALQPLWCGKNPRMCDTYYPEAFLQDRYREGAIRHSTSGATMLEGDQ</sequence>
<comment type="similarity">
    <text evidence="2 7">Belongs to the glycosyl hydrolase 20 family.</text>
</comment>
<dbReference type="Pfam" id="PF14845">
    <property type="entry name" value="Glycohydro_20b2"/>
    <property type="match status" value="1"/>
</dbReference>
<keyword evidence="4 7" id="KW-0378">Hydrolase</keyword>
<organism evidence="11">
    <name type="scientific">Lichtheimia ramosa</name>
    <dbReference type="NCBI Taxonomy" id="688394"/>
    <lineage>
        <taxon>Eukaryota</taxon>
        <taxon>Fungi</taxon>
        <taxon>Fungi incertae sedis</taxon>
        <taxon>Mucoromycota</taxon>
        <taxon>Mucoromycotina</taxon>
        <taxon>Mucoromycetes</taxon>
        <taxon>Mucorales</taxon>
        <taxon>Lichtheimiaceae</taxon>
        <taxon>Lichtheimia</taxon>
    </lineage>
</organism>
<dbReference type="PRINTS" id="PR00738">
    <property type="entry name" value="GLHYDRLASE20"/>
</dbReference>
<dbReference type="Pfam" id="PF00728">
    <property type="entry name" value="Glyco_hydro_20"/>
    <property type="match status" value="1"/>
</dbReference>
<evidence type="ECO:0000256" key="2">
    <source>
        <dbReference type="ARBA" id="ARBA00006285"/>
    </source>
</evidence>
<dbReference type="SUPFAM" id="SSF55545">
    <property type="entry name" value="beta-N-acetylhexosaminidase-like domain"/>
    <property type="match status" value="1"/>
</dbReference>
<feature type="domain" description="Beta-hexosaminidase eukaryotic type N-terminal" evidence="10">
    <location>
        <begin position="28"/>
        <end position="159"/>
    </location>
</feature>
<evidence type="ECO:0000256" key="6">
    <source>
        <dbReference type="ARBA" id="ARBA00023295"/>
    </source>
</evidence>
<evidence type="ECO:0000256" key="4">
    <source>
        <dbReference type="ARBA" id="ARBA00022801"/>
    </source>
</evidence>
<dbReference type="OrthoDB" id="428480at2759"/>
<dbReference type="GO" id="GO:0005975">
    <property type="term" value="P:carbohydrate metabolic process"/>
    <property type="evidence" value="ECO:0007669"/>
    <property type="project" value="InterPro"/>
</dbReference>
<evidence type="ECO:0000256" key="8">
    <source>
        <dbReference type="PIRSR" id="PIRSR001093-1"/>
    </source>
</evidence>
<comment type="catalytic activity">
    <reaction evidence="1 7">
        <text>Hydrolysis of terminal non-reducing N-acetyl-D-hexosamine residues in N-acetyl-beta-D-hexosaminides.</text>
        <dbReference type="EC" id="3.2.1.52"/>
    </reaction>
</comment>
<dbReference type="GO" id="GO:0004563">
    <property type="term" value="F:beta-N-acetylhexosaminidase activity"/>
    <property type="evidence" value="ECO:0007669"/>
    <property type="project" value="UniProtKB-EC"/>
</dbReference>
<evidence type="ECO:0000259" key="9">
    <source>
        <dbReference type="Pfam" id="PF00728"/>
    </source>
</evidence>
<keyword evidence="6 7" id="KW-0326">Glycosidase</keyword>
<dbReference type="InterPro" id="IPR025705">
    <property type="entry name" value="Beta_hexosaminidase_sua/sub"/>
</dbReference>
<dbReference type="Gene3D" id="3.20.20.80">
    <property type="entry name" value="Glycosidases"/>
    <property type="match status" value="1"/>
</dbReference>
<dbReference type="PIRSF" id="PIRSF001093">
    <property type="entry name" value="B-hxosamndse_ab_euk"/>
    <property type="match status" value="1"/>
</dbReference>
<evidence type="ECO:0000259" key="10">
    <source>
        <dbReference type="Pfam" id="PF14845"/>
    </source>
</evidence>
<dbReference type="InterPro" id="IPR015883">
    <property type="entry name" value="Glyco_hydro_20_cat"/>
</dbReference>
<dbReference type="Gene3D" id="3.30.379.10">
    <property type="entry name" value="Chitobiase/beta-hexosaminidase domain 2-like"/>
    <property type="match status" value="1"/>
</dbReference>
<reference evidence="11" key="1">
    <citation type="journal article" date="2014" name="Genome Announc.">
        <title>De novo whole-genome sequence and genome annotation of Lichtheimia ramosa.</title>
        <authorList>
            <person name="Linde J."/>
            <person name="Schwartze V."/>
            <person name="Binder U."/>
            <person name="Lass-Florl C."/>
            <person name="Voigt K."/>
            <person name="Horn F."/>
        </authorList>
    </citation>
    <scope>NUCLEOTIDE SEQUENCE</scope>
    <source>
        <strain evidence="11">JMRC FSU:6197</strain>
    </source>
</reference>
<evidence type="ECO:0000256" key="7">
    <source>
        <dbReference type="PIRNR" id="PIRNR001093"/>
    </source>
</evidence>
<dbReference type="InterPro" id="IPR029018">
    <property type="entry name" value="Hex-like_dom2"/>
</dbReference>
<feature type="domain" description="Glycoside hydrolase family 20 catalytic" evidence="9">
    <location>
        <begin position="201"/>
        <end position="572"/>
    </location>
</feature>
<dbReference type="EC" id="3.2.1.52" evidence="7"/>
<dbReference type="EMBL" id="LK023324">
    <property type="protein sequence ID" value="CDS07988.1"/>
    <property type="molecule type" value="Genomic_DNA"/>
</dbReference>
<dbReference type="GO" id="GO:0016020">
    <property type="term" value="C:membrane"/>
    <property type="evidence" value="ECO:0007669"/>
    <property type="project" value="TreeGrafter"/>
</dbReference>
<protein>
    <recommendedName>
        <fullName evidence="7">Beta-hexosaminidase</fullName>
        <ecNumber evidence="7">3.2.1.52</ecNumber>
    </recommendedName>
</protein>
<gene>
    <name evidence="11" type="ORF">LRAMOSA01937</name>
</gene>
<proteinExistence type="inferred from homology"/>
<name>A0A077WLH5_9FUNG</name>
<dbReference type="CDD" id="cd06562">
    <property type="entry name" value="GH20_HexA_HexB-like"/>
    <property type="match status" value="1"/>
</dbReference>
<keyword evidence="3" id="KW-0732">Signal</keyword>
<dbReference type="AlphaFoldDB" id="A0A077WLH5"/>
<feature type="active site" description="Proton donor" evidence="8">
    <location>
        <position position="368"/>
    </location>
</feature>
<dbReference type="GO" id="GO:0030203">
    <property type="term" value="P:glycosaminoglycan metabolic process"/>
    <property type="evidence" value="ECO:0007669"/>
    <property type="project" value="TreeGrafter"/>
</dbReference>
<dbReference type="PANTHER" id="PTHR22600">
    <property type="entry name" value="BETA-HEXOSAMINIDASE"/>
    <property type="match status" value="1"/>
</dbReference>
<evidence type="ECO:0000256" key="5">
    <source>
        <dbReference type="ARBA" id="ARBA00023180"/>
    </source>
</evidence>
<dbReference type="InterPro" id="IPR029019">
    <property type="entry name" value="HEX_eukaryotic_N"/>
</dbReference>
<dbReference type="InterPro" id="IPR017853">
    <property type="entry name" value="GH"/>
</dbReference>
<dbReference type="PANTHER" id="PTHR22600:SF26">
    <property type="entry name" value="BETA-N-ACETYLHEXOSAMINIDASE"/>
    <property type="match status" value="1"/>
</dbReference>
<accession>A0A077WLH5</accession>
<evidence type="ECO:0000313" key="11">
    <source>
        <dbReference type="EMBL" id="CDS07988.1"/>
    </source>
</evidence>
<evidence type="ECO:0000256" key="1">
    <source>
        <dbReference type="ARBA" id="ARBA00001231"/>
    </source>
</evidence>
<keyword evidence="5" id="KW-0325">Glycoprotein</keyword>
<evidence type="ECO:0000256" key="3">
    <source>
        <dbReference type="ARBA" id="ARBA00022729"/>
    </source>
</evidence>